<reference evidence="2" key="1">
    <citation type="journal article" date="2024" name="Environ. Microbiol. Rep.">
        <title>Hiding in plain sight: The discovery of complete genomes of 11 hypothetical spindle-shaped viruses that putatively infect mesophilic ammonia-oxidizing archaea.</title>
        <authorList>
            <person name="Ni Y."/>
            <person name="Xu T."/>
            <person name="Yan S."/>
            <person name="Chen L."/>
            <person name="Wang Y."/>
        </authorList>
    </citation>
    <scope>NUCLEOTIDE SEQUENCE</scope>
    <source>
        <strain evidence="2">NTM1</strain>
    </source>
</reference>
<keyword evidence="1" id="KW-1133">Transmembrane helix</keyword>
<proteinExistence type="predicted"/>
<keyword evidence="1" id="KW-0472">Membrane</keyword>
<sequence length="88" mass="10815">MTRKWKDNENIKIKHSRLYLIGAGFMIVMSSLNFIVPWFHWNWQDFLNIGLGVFLIWGVKFNGLYRIARYLTEQRLKRRDNKFDYFHT</sequence>
<evidence type="ECO:0000313" key="2">
    <source>
        <dbReference type="EMBL" id="DBA52038.1"/>
    </source>
</evidence>
<reference evidence="2" key="2">
    <citation type="submission" date="2024-03" db="EMBL/GenBank/DDBJ databases">
        <authorList>
            <person name="Ni Y."/>
            <person name="Xu T."/>
            <person name="Yan S."/>
            <person name="Chen L."/>
            <person name="Wang Y."/>
        </authorList>
    </citation>
    <scope>NUCLEOTIDE SEQUENCE</scope>
    <source>
        <strain evidence="2">NTM1</strain>
    </source>
</reference>
<keyword evidence="1" id="KW-0812">Transmembrane</keyword>
<dbReference type="EMBL" id="BK067788">
    <property type="protein sequence ID" value="DBA52038.1"/>
    <property type="molecule type" value="Genomic_DNA"/>
</dbReference>
<feature type="transmembrane region" description="Helical" evidence="1">
    <location>
        <begin position="46"/>
        <end position="68"/>
    </location>
</feature>
<feature type="transmembrane region" description="Helical" evidence="1">
    <location>
        <begin position="20"/>
        <end position="40"/>
    </location>
</feature>
<evidence type="ECO:0000256" key="1">
    <source>
        <dbReference type="SAM" id="Phobius"/>
    </source>
</evidence>
<accession>A0AAT9JG53</accession>
<name>A0AAT9JG53_9VIRU</name>
<protein>
    <submittedName>
        <fullName evidence="2">ORF80</fullName>
    </submittedName>
</protein>
<organism evidence="2">
    <name type="scientific">Nitrosopumilaceae spindle-shaped virus</name>
    <dbReference type="NCBI Taxonomy" id="3065433"/>
    <lineage>
        <taxon>Viruses</taxon>
    </lineage>
</organism>